<gene>
    <name evidence="6" type="ORF">FMM05_06555</name>
</gene>
<reference evidence="6 7" key="1">
    <citation type="submission" date="2019-07" db="EMBL/GenBank/DDBJ databases">
        <title>Flavobacterium sp. nov., isolated from glacier ice.</title>
        <authorList>
            <person name="Liu Q."/>
            <person name="Xin Y.-H."/>
        </authorList>
    </citation>
    <scope>NUCLEOTIDE SEQUENCE [LARGE SCALE GENOMIC DNA]</scope>
    <source>
        <strain evidence="6 7">ZT4R6</strain>
    </source>
</reference>
<dbReference type="OrthoDB" id="9806267at2"/>
<dbReference type="Pfam" id="PF01520">
    <property type="entry name" value="Amidase_3"/>
    <property type="match status" value="1"/>
</dbReference>
<keyword evidence="3" id="KW-0378">Hydrolase</keyword>
<feature type="region of interest" description="Disordered" evidence="4">
    <location>
        <begin position="274"/>
        <end position="295"/>
    </location>
</feature>
<evidence type="ECO:0000256" key="2">
    <source>
        <dbReference type="ARBA" id="ARBA00011901"/>
    </source>
</evidence>
<dbReference type="PANTHER" id="PTHR30404">
    <property type="entry name" value="N-ACETYLMURAMOYL-L-ALANINE AMIDASE"/>
    <property type="match status" value="1"/>
</dbReference>
<keyword evidence="7" id="KW-1185">Reference proteome</keyword>
<dbReference type="Proteomes" id="UP000320643">
    <property type="component" value="Unassembled WGS sequence"/>
</dbReference>
<name>A0A552V5Z8_9FLAO</name>
<organism evidence="6 7">
    <name type="scientific">Flavobacterium zepuense</name>
    <dbReference type="NCBI Taxonomy" id="2593302"/>
    <lineage>
        <taxon>Bacteria</taxon>
        <taxon>Pseudomonadati</taxon>
        <taxon>Bacteroidota</taxon>
        <taxon>Flavobacteriia</taxon>
        <taxon>Flavobacteriales</taxon>
        <taxon>Flavobacteriaceae</taxon>
        <taxon>Flavobacterium</taxon>
    </lineage>
</organism>
<dbReference type="PANTHER" id="PTHR30404:SF0">
    <property type="entry name" value="N-ACETYLMURAMOYL-L-ALANINE AMIDASE AMIC"/>
    <property type="match status" value="1"/>
</dbReference>
<dbReference type="EC" id="3.5.1.28" evidence="2"/>
<dbReference type="AlphaFoldDB" id="A0A552V5Z8"/>
<dbReference type="InterPro" id="IPR002508">
    <property type="entry name" value="MurNAc-LAA_cat"/>
</dbReference>
<comment type="catalytic activity">
    <reaction evidence="1">
        <text>Hydrolyzes the link between N-acetylmuramoyl residues and L-amino acid residues in certain cell-wall glycopeptides.</text>
        <dbReference type="EC" id="3.5.1.28"/>
    </reaction>
</comment>
<feature type="compositionally biased region" description="Basic and acidic residues" evidence="4">
    <location>
        <begin position="275"/>
        <end position="291"/>
    </location>
</feature>
<dbReference type="GO" id="GO:0009253">
    <property type="term" value="P:peptidoglycan catabolic process"/>
    <property type="evidence" value="ECO:0007669"/>
    <property type="project" value="InterPro"/>
</dbReference>
<evidence type="ECO:0000259" key="5">
    <source>
        <dbReference type="SMART" id="SM00646"/>
    </source>
</evidence>
<protein>
    <recommendedName>
        <fullName evidence="2">N-acetylmuramoyl-L-alanine amidase</fullName>
        <ecNumber evidence="2">3.5.1.28</ecNumber>
    </recommendedName>
</protein>
<evidence type="ECO:0000256" key="1">
    <source>
        <dbReference type="ARBA" id="ARBA00001561"/>
    </source>
</evidence>
<dbReference type="FunFam" id="3.40.630.40:FF:000005">
    <property type="entry name" value="N-acetylmuramoyl-L-alanine amidase (AmiA)"/>
    <property type="match status" value="1"/>
</dbReference>
<accession>A0A552V5Z8</accession>
<evidence type="ECO:0000313" key="6">
    <source>
        <dbReference type="EMBL" id="TRW25879.1"/>
    </source>
</evidence>
<dbReference type="RefSeq" id="WP_143372543.1">
    <property type="nucleotide sequence ID" value="NZ_VJVZ01000003.1"/>
</dbReference>
<dbReference type="SMART" id="SM00646">
    <property type="entry name" value="Ami_3"/>
    <property type="match status" value="1"/>
</dbReference>
<dbReference type="EMBL" id="VJVZ01000003">
    <property type="protein sequence ID" value="TRW25879.1"/>
    <property type="molecule type" value="Genomic_DNA"/>
</dbReference>
<dbReference type="InterPro" id="IPR050695">
    <property type="entry name" value="N-acetylmuramoyl_amidase_3"/>
</dbReference>
<sequence length="386" mass="42143">MTGNTNLKLAFFAFIIFCGASFGQGNSKFRVVLDPGHGGKDYGAIYHGFIEKNIALNVALKVGKLLEDQGVQVIFTRKTDVFIELTERPNIANKADADIFVSIHCNGEVKKTAFGTETFVIGPTKNASNLEVAKHENSVITLESNYKVKYAGFDPNAPETIIGIVLQQEQNINQSIDLASKMQDGFTNVVKRKNRSVKQAPFWVLHKTAMPSILIELGFLSYQPEGEYLNSEAGQNEMAQSIAKSIVAYKKEYFTAGTQDYKEPAEVPVVSKPVAEPKAKPVAETKTDEPKPSAPVTAADKGVVFKVQISASSKVLELSPSNFKGLSNISKDSSTEVIKYFYGATADYAQARGELLEEAKAKGYTSAFVVAFKDGKKITVQEALKR</sequence>
<dbReference type="GO" id="GO:0030288">
    <property type="term" value="C:outer membrane-bounded periplasmic space"/>
    <property type="evidence" value="ECO:0007669"/>
    <property type="project" value="TreeGrafter"/>
</dbReference>
<evidence type="ECO:0000313" key="7">
    <source>
        <dbReference type="Proteomes" id="UP000320643"/>
    </source>
</evidence>
<dbReference type="SUPFAM" id="SSF53187">
    <property type="entry name" value="Zn-dependent exopeptidases"/>
    <property type="match status" value="1"/>
</dbReference>
<dbReference type="Gene3D" id="3.40.630.40">
    <property type="entry name" value="Zn-dependent exopeptidases"/>
    <property type="match status" value="1"/>
</dbReference>
<dbReference type="CDD" id="cd02696">
    <property type="entry name" value="MurNAc-LAA"/>
    <property type="match status" value="1"/>
</dbReference>
<feature type="domain" description="MurNAc-LAA" evidence="5">
    <location>
        <begin position="89"/>
        <end position="247"/>
    </location>
</feature>
<comment type="caution">
    <text evidence="6">The sequence shown here is derived from an EMBL/GenBank/DDBJ whole genome shotgun (WGS) entry which is preliminary data.</text>
</comment>
<evidence type="ECO:0000256" key="4">
    <source>
        <dbReference type="SAM" id="MobiDB-lite"/>
    </source>
</evidence>
<proteinExistence type="predicted"/>
<evidence type="ECO:0000256" key="3">
    <source>
        <dbReference type="ARBA" id="ARBA00022801"/>
    </source>
</evidence>
<dbReference type="GO" id="GO:0008745">
    <property type="term" value="F:N-acetylmuramoyl-L-alanine amidase activity"/>
    <property type="evidence" value="ECO:0007669"/>
    <property type="project" value="UniProtKB-EC"/>
</dbReference>